<dbReference type="Gene3D" id="3.60.40.10">
    <property type="entry name" value="PPM-type phosphatase domain"/>
    <property type="match status" value="1"/>
</dbReference>
<dbReference type="STRING" id="2064.TR51_19290"/>
<dbReference type="Pfam" id="PF13672">
    <property type="entry name" value="PP2C_2"/>
    <property type="match status" value="1"/>
</dbReference>
<dbReference type="PATRIC" id="fig|2064.6.peg.4149"/>
<proteinExistence type="predicted"/>
<feature type="domain" description="PPM-type phosphatase" evidence="1">
    <location>
        <begin position="11"/>
        <end position="220"/>
    </location>
</feature>
<accession>A0A0D0N0C4</accession>
<dbReference type="SUPFAM" id="SSF81606">
    <property type="entry name" value="PP2C-like"/>
    <property type="match status" value="1"/>
</dbReference>
<reference evidence="2 3" key="1">
    <citation type="submission" date="2015-02" db="EMBL/GenBank/DDBJ databases">
        <title>Draft genome sequence of Kitasatospora griseola MF730-N6, a bafilomycin, terpentecin and satosporin producer.</title>
        <authorList>
            <person name="Arens J.C."/>
            <person name="Haltli B."/>
            <person name="Kerr R.G."/>
        </authorList>
    </citation>
    <scope>NUCLEOTIDE SEQUENCE [LARGE SCALE GENOMIC DNA]</scope>
    <source>
        <strain evidence="2 3">MF730-N6</strain>
    </source>
</reference>
<evidence type="ECO:0000313" key="3">
    <source>
        <dbReference type="Proteomes" id="UP000032066"/>
    </source>
</evidence>
<dbReference type="InterPro" id="IPR001932">
    <property type="entry name" value="PPM-type_phosphatase-like_dom"/>
</dbReference>
<evidence type="ECO:0000259" key="1">
    <source>
        <dbReference type="Pfam" id="PF13672"/>
    </source>
</evidence>
<evidence type="ECO:0000313" key="2">
    <source>
        <dbReference type="EMBL" id="KIQ61515.1"/>
    </source>
</evidence>
<dbReference type="AlphaFoldDB" id="A0A0D0N0C4"/>
<dbReference type="InterPro" id="IPR036457">
    <property type="entry name" value="PPM-type-like_dom_sf"/>
</dbReference>
<keyword evidence="3" id="KW-1185">Reference proteome</keyword>
<protein>
    <submittedName>
        <fullName evidence="2">Integrase</fullName>
    </submittedName>
</protein>
<dbReference type="EMBL" id="JXZB01000004">
    <property type="protein sequence ID" value="KIQ61515.1"/>
    <property type="molecule type" value="Genomic_DNA"/>
</dbReference>
<comment type="caution">
    <text evidence="2">The sequence shown here is derived from an EMBL/GenBank/DDBJ whole genome shotgun (WGS) entry which is preliminary data.</text>
</comment>
<dbReference type="RefSeq" id="WP_043913023.1">
    <property type="nucleotide sequence ID" value="NZ_JXZB01000004.1"/>
</dbReference>
<name>A0A0D0N0C4_KITGR</name>
<organism evidence="2 3">
    <name type="scientific">Kitasatospora griseola</name>
    <name type="common">Streptomyces griseolosporeus</name>
    <dbReference type="NCBI Taxonomy" id="2064"/>
    <lineage>
        <taxon>Bacteria</taxon>
        <taxon>Bacillati</taxon>
        <taxon>Actinomycetota</taxon>
        <taxon>Actinomycetes</taxon>
        <taxon>Kitasatosporales</taxon>
        <taxon>Streptomycetaceae</taxon>
        <taxon>Kitasatospora</taxon>
    </lineage>
</organism>
<dbReference type="OrthoDB" id="3190646at2"/>
<gene>
    <name evidence="2" type="ORF">TR51_19290</name>
</gene>
<dbReference type="Proteomes" id="UP000032066">
    <property type="component" value="Unassembled WGS sequence"/>
</dbReference>
<sequence length="274" mass="28792">MHLEIATEPARQDRPNEDFVAASPSAVVLLDGAGTPPGSDCGCSHGVAWFVTRLGVNLLAGVTNQPDRALTDCLADAITTTAALHAECDLTHPGTPSATVIAVRLTDQDLEYLVLADSTLIVEHADPATGPVAITDDREALVGAALRGSMDAVPTGTVEHGDALRRYVEAMRAHRNQPDGFWVAAADPTAAHAALTGTVPRAEVTGFTMVSDGASRLVDRFHLADWPEVLKLIHDQGPAALIRAVRTAELADADGKRWPRGKAHDDTAVATVTL</sequence>